<keyword evidence="3" id="KW-1185">Reference proteome</keyword>
<reference evidence="2 3" key="1">
    <citation type="submission" date="2017-03" db="EMBL/GenBank/DDBJ databases">
        <title>WGS assembly of Porphyra umbilicalis.</title>
        <authorList>
            <person name="Brawley S.H."/>
            <person name="Blouin N.A."/>
            <person name="Ficko-Blean E."/>
            <person name="Wheeler G.L."/>
            <person name="Lohr M."/>
            <person name="Goodson H.V."/>
            <person name="Jenkins J.W."/>
            <person name="Blaby-Haas C.E."/>
            <person name="Helliwell K.E."/>
            <person name="Chan C."/>
            <person name="Marriage T."/>
            <person name="Bhattacharya D."/>
            <person name="Klein A.S."/>
            <person name="Badis Y."/>
            <person name="Brodie J."/>
            <person name="Cao Y."/>
            <person name="Collen J."/>
            <person name="Dittami S.M."/>
            <person name="Gachon C.M."/>
            <person name="Green B.R."/>
            <person name="Karpowicz S."/>
            <person name="Kim J.W."/>
            <person name="Kudahl U."/>
            <person name="Lin S."/>
            <person name="Michel G."/>
            <person name="Mittag M."/>
            <person name="Olson B.J."/>
            <person name="Pangilinan J."/>
            <person name="Peng Y."/>
            <person name="Qiu H."/>
            <person name="Shu S."/>
            <person name="Singer J.T."/>
            <person name="Smith A.G."/>
            <person name="Sprecher B.N."/>
            <person name="Wagner V."/>
            <person name="Wang W."/>
            <person name="Wang Z.-Y."/>
            <person name="Yan J."/>
            <person name="Yarish C."/>
            <person name="Zoeuner-Riek S."/>
            <person name="Zhuang Y."/>
            <person name="Zou Y."/>
            <person name="Lindquist E.A."/>
            <person name="Grimwood J."/>
            <person name="Barry K."/>
            <person name="Rokhsar D.S."/>
            <person name="Schmutz J."/>
            <person name="Stiller J.W."/>
            <person name="Grossman A.R."/>
            <person name="Prochnik S.E."/>
        </authorList>
    </citation>
    <scope>NUCLEOTIDE SEQUENCE [LARGE SCALE GENOMIC DNA]</scope>
    <source>
        <strain evidence="2">4086291</strain>
    </source>
</reference>
<evidence type="ECO:0000313" key="2">
    <source>
        <dbReference type="EMBL" id="OSX75170.1"/>
    </source>
</evidence>
<proteinExistence type="predicted"/>
<feature type="compositionally biased region" description="Pro residues" evidence="1">
    <location>
        <begin position="16"/>
        <end position="32"/>
    </location>
</feature>
<accession>A0A1X6P342</accession>
<name>A0A1X6P342_PORUM</name>
<gene>
    <name evidence="2" type="ORF">BU14_0251s0010</name>
</gene>
<protein>
    <submittedName>
        <fullName evidence="2">Uncharacterized protein</fullName>
    </submittedName>
</protein>
<organism evidence="2 3">
    <name type="scientific">Porphyra umbilicalis</name>
    <name type="common">Purple laver</name>
    <name type="synonym">Red alga</name>
    <dbReference type="NCBI Taxonomy" id="2786"/>
    <lineage>
        <taxon>Eukaryota</taxon>
        <taxon>Rhodophyta</taxon>
        <taxon>Bangiophyceae</taxon>
        <taxon>Bangiales</taxon>
        <taxon>Bangiaceae</taxon>
        <taxon>Porphyra</taxon>
    </lineage>
</organism>
<feature type="compositionally biased region" description="Low complexity" evidence="1">
    <location>
        <begin position="471"/>
        <end position="489"/>
    </location>
</feature>
<sequence length="671" mass="69867">MERAAAAAAAAVLQTPPSPPPASLSAPFPPSCAPSLPSTTTNASGANKRRLKKASTANNASPLNKKAKKAADRNATDCEKAGSAGAIVSSAPTPEATAAWSLVKGEVAKFVRDGNEALWAALKQSKEQIEHLQADANRLEARVDSQGQGNERTAMAVGFVRVAVKNGIAAAGAHKDGGSSSGTKDSNALVKDEKPVINRDAAKAAAIALAPDNEVKAAQLRRPIRAAVKNLVATADMKRNVLMDSATCTVMINEEAIKAFGMTPTATHSYLMDFIYFPSAVKEAPPTLKRPHTVIEATISHAVAKLNEFVLKPYFKVLGLSYNPMPPNKANKWYKDESFLTSYKGDEALVAAAKNLFVKIGGSFRIVKVTGAGSCCHVDMTVGHYSLIGSFVRNEFQIALGRRQRRRKGNGSSTYFHWVDEIAHSVKHLAKNHKDHKIHAGYRITDAVDPDIVARTTSGGWVFTAPVVSSVPPSSAGKAASATPTTSARPPLPTKRTGAASWPPPASSRASPAAAVAQRAASLDHGVTVRPATEDGSVGGVRNCVDDYGVGCDDDGRPSDGQSDARASGIILAVDSDDANDRAGAAAIGLSDGGGGATSGGIMGWRTTGWAAVGRGATTSGAARPRATKTTQIVPGTLQTGVMTVKLTRRSRTTRGTMACIKGACAVRVPS</sequence>
<feature type="region of interest" description="Disordered" evidence="1">
    <location>
        <begin position="1"/>
        <end position="77"/>
    </location>
</feature>
<feature type="compositionally biased region" description="Low complexity" evidence="1">
    <location>
        <begin position="1"/>
        <end position="11"/>
    </location>
</feature>
<dbReference type="EMBL" id="KV918916">
    <property type="protein sequence ID" value="OSX75170.1"/>
    <property type="molecule type" value="Genomic_DNA"/>
</dbReference>
<feature type="compositionally biased region" description="Low complexity" evidence="1">
    <location>
        <begin position="507"/>
        <end position="521"/>
    </location>
</feature>
<feature type="region of interest" description="Disordered" evidence="1">
    <location>
        <begin position="471"/>
        <end position="541"/>
    </location>
</feature>
<dbReference type="AlphaFoldDB" id="A0A1X6P342"/>
<evidence type="ECO:0000313" key="3">
    <source>
        <dbReference type="Proteomes" id="UP000218209"/>
    </source>
</evidence>
<evidence type="ECO:0000256" key="1">
    <source>
        <dbReference type="SAM" id="MobiDB-lite"/>
    </source>
</evidence>
<dbReference type="Proteomes" id="UP000218209">
    <property type="component" value="Unassembled WGS sequence"/>
</dbReference>